<dbReference type="InterPro" id="IPR023828">
    <property type="entry name" value="Peptidase_S8_Ser-AS"/>
</dbReference>
<feature type="domain" description="Peptidase S8/S53" evidence="9">
    <location>
        <begin position="247"/>
        <end position="498"/>
    </location>
</feature>
<evidence type="ECO:0000256" key="7">
    <source>
        <dbReference type="PROSITE-ProRule" id="PRU01240"/>
    </source>
</evidence>
<keyword evidence="2" id="KW-0964">Secreted</keyword>
<dbReference type="InterPro" id="IPR015500">
    <property type="entry name" value="Peptidase_S8_subtilisin-rel"/>
</dbReference>
<name>A0A191WIR0_9MICO</name>
<dbReference type="PROSITE" id="PS51318">
    <property type="entry name" value="TAT"/>
    <property type="match status" value="1"/>
</dbReference>
<dbReference type="PROSITE" id="PS00137">
    <property type="entry name" value="SUBTILASE_HIS"/>
    <property type="match status" value="1"/>
</dbReference>
<dbReference type="PANTHER" id="PTHR43806:SF11">
    <property type="entry name" value="CEREVISIN-RELATED"/>
    <property type="match status" value="1"/>
</dbReference>
<dbReference type="InterPro" id="IPR006311">
    <property type="entry name" value="TAT_signal"/>
</dbReference>
<evidence type="ECO:0000313" key="11">
    <source>
        <dbReference type="EMBL" id="ANJ28059.1"/>
    </source>
</evidence>
<dbReference type="Gene3D" id="3.50.30.30">
    <property type="match status" value="1"/>
</dbReference>
<evidence type="ECO:0000256" key="8">
    <source>
        <dbReference type="SAM" id="MobiDB-lite"/>
    </source>
</evidence>
<evidence type="ECO:0000256" key="4">
    <source>
        <dbReference type="ARBA" id="ARBA00022801"/>
    </source>
</evidence>
<dbReference type="InterPro" id="IPR000209">
    <property type="entry name" value="Peptidase_S8/S53_dom"/>
</dbReference>
<organism evidence="11 12">
    <name type="scientific">Agromyces aureus</name>
    <dbReference type="NCBI Taxonomy" id="453304"/>
    <lineage>
        <taxon>Bacteria</taxon>
        <taxon>Bacillati</taxon>
        <taxon>Actinomycetota</taxon>
        <taxon>Actinomycetes</taxon>
        <taxon>Micrococcales</taxon>
        <taxon>Microbacteriaceae</taxon>
        <taxon>Agromyces</taxon>
    </lineage>
</organism>
<feature type="compositionally biased region" description="Gly residues" evidence="8">
    <location>
        <begin position="1298"/>
        <end position="1340"/>
    </location>
</feature>
<dbReference type="Pfam" id="PF00082">
    <property type="entry name" value="Peptidase_S8"/>
    <property type="match status" value="1"/>
</dbReference>
<dbReference type="Proteomes" id="UP000078437">
    <property type="component" value="Chromosome"/>
</dbReference>
<dbReference type="GO" id="GO:0006508">
    <property type="term" value="P:proteolysis"/>
    <property type="evidence" value="ECO:0007669"/>
    <property type="project" value="UniProtKB-KW"/>
</dbReference>
<reference evidence="12" key="2">
    <citation type="submission" date="2016-01" db="EMBL/GenBank/DDBJ databases">
        <title>Complete genome sequence of Agromyces aureus AR33T and comparison with related organisms.</title>
        <authorList>
            <person name="Corretto E."/>
            <person name="Antonielli L."/>
            <person name="Sessitsch A."/>
            <person name="Brader G."/>
        </authorList>
    </citation>
    <scope>NUCLEOTIDE SEQUENCE [LARGE SCALE GENOMIC DNA]</scope>
    <source>
        <strain evidence="12">AR33</strain>
    </source>
</reference>
<reference evidence="11 12" key="1">
    <citation type="journal article" date="2016" name="Int. J. Syst. Evol. Microbiol.">
        <title>Agromyces aureus sp. nov., isolated from the rhizosphere of Salix caprea L. grown in a heavy-metal-contaminated soil.</title>
        <authorList>
            <person name="Corretto E."/>
            <person name="Antonielli L."/>
            <person name="Sessitsch A."/>
            <person name="Compant S."/>
            <person name="Gorfer M."/>
            <person name="Kuffner M."/>
            <person name="Brader G."/>
        </authorList>
    </citation>
    <scope>NUCLEOTIDE SEQUENCE [LARGE SCALE GENOMIC DNA]</scope>
    <source>
        <strain evidence="11 12">AR33</strain>
    </source>
</reference>
<dbReference type="InterPro" id="IPR036852">
    <property type="entry name" value="Peptidase_S8/S53_dom_sf"/>
</dbReference>
<dbReference type="OrthoDB" id="9813435at2"/>
<dbReference type="InterPro" id="IPR050131">
    <property type="entry name" value="Peptidase_S8_subtilisin-like"/>
</dbReference>
<dbReference type="RefSeq" id="WP_067879442.1">
    <property type="nucleotide sequence ID" value="NZ_WBIO01000003.1"/>
</dbReference>
<feature type="active site" description="Charge relay system" evidence="6 7">
    <location>
        <position position="462"/>
    </location>
</feature>
<dbReference type="PROSITE" id="PS51892">
    <property type="entry name" value="SUBTILASE"/>
    <property type="match status" value="1"/>
</dbReference>
<dbReference type="SUPFAM" id="SSF52743">
    <property type="entry name" value="Subtilisin-like"/>
    <property type="match status" value="1"/>
</dbReference>
<dbReference type="STRING" id="453304.ATC03_16430"/>
<protein>
    <recommendedName>
        <fullName evidence="13">Peptidase S8/S53 domain-containing protein</fullName>
    </recommendedName>
</protein>
<dbReference type="PROSITE" id="PS00138">
    <property type="entry name" value="SUBTILASE_SER"/>
    <property type="match status" value="1"/>
</dbReference>
<feature type="region of interest" description="Disordered" evidence="8">
    <location>
        <begin position="1295"/>
        <end position="1340"/>
    </location>
</feature>
<evidence type="ECO:0000256" key="1">
    <source>
        <dbReference type="ARBA" id="ARBA00011073"/>
    </source>
</evidence>
<feature type="active site" description="Charge relay system" evidence="6 7">
    <location>
        <position position="256"/>
    </location>
</feature>
<keyword evidence="3 7" id="KW-0645">Protease</keyword>
<evidence type="ECO:0000256" key="5">
    <source>
        <dbReference type="ARBA" id="ARBA00022825"/>
    </source>
</evidence>
<dbReference type="InterPro" id="IPR046450">
    <property type="entry name" value="PA_dom_sf"/>
</dbReference>
<evidence type="ECO:0000256" key="2">
    <source>
        <dbReference type="ARBA" id="ARBA00022512"/>
    </source>
</evidence>
<keyword evidence="4 7" id="KW-0378">Hydrolase</keyword>
<sequence>MPRSTSPFAHRRSFAAAISGLVIGVAGVGAAALPATADPARGGTPPPAASAAAPAAAGGTHTVTLITGDRVTVTDLAGGTHAVAIDAVDPGEAFQTIEVEGELHVLPRSAMPFVTAGVVDGDLFNVSRLIEYGYDDASVDATPVILELDDASSARSFSAPVPGIDVGAPLASIGGAAASAEHASAESTWAALTDAAASDARSFSAPGAVSLGGGVAAIHLDGKVQATLDSSVPYIGAPAAWAAGYTGDGVTVAVLDTGYDDTHPDLAGRVLADSTSFVPDESVSDDPNGHGTHVASTIAGTGAASGGTHRGVADGANLLVGKVLSATGEGQDSWIISAMEWAADRADIVSMSLGTRYGDDGTDLMSQALNVISAETDALFIVAAGNSSAPETVGSPGSAASALTIGSVDDPSGELSWFSSQGPLVRSGALKPDLAGPGNDVTAARSADSPGEGSYIGMSGTSMATPHVAGAAAIVKQQHPEYTGAQLRAALTSTATDVGLTPYQVGSGVVDVAAATEADVVASGSGDFGMLTWGEDATPVTRTIEYANRGAAEVTVDLAATLTDTTPGAGGGIEAGRAADASGTAEASDVLTMDAASLTIPAGETRSVVLTADPAKVPAGVQLSGVLTAAVAGDPVTRTALGIIAEAERYDLTVTATDFAGEPLETSGWIWNAATGWYTSFGVPGETTLRLPAGLYSVMSFMDVARDADTQAIALVGDPDVVLDGAASVAFDARATKPVTVDVGEKGLEATVRRMDYKVDGFTGSALAPVWVDELYAQPMDAPEAESFDFTTRWRLQEPTLSLTAGKEQLDLIPQVGSTLLDGRIRAGAVAVGLGSVEEFAAVDVKGKVAVVTRSDVVSAPERSANAVAAGAALLLTVNDGDGELSEWVGSDDYTADTPIPVAAVSGVQGRRVLDAIAKKPVTVSGTGIPNADEIWDIARYSDGSVPQKLDYRPKKLARIDTTYYGDPATVGEYRYDFVPGTEYGSGFPMRTTRGLERTEWVNTDQVEWYQDASVVDAGWEVRDIQRAYEPGQKVETSYFGSIVRPYVGPGYWAPNRTGDYAQVNLPSWADGANADHTGAFDTYSGAADRSQLTEVYLDGELAASAPFQGATVWDLPDGESEWRVVNTATHDGTYLASSTSTTTEWTFRSTGTASDSSRQLLPMLQAVYDVDLDDSGKAGAERKRGGSVELGLEVGHVAEASGIAAVSGATLEARVAGGAWKTVALKKTSADTEVDAPSPDGAPMFSEGRDLVTAYAAKLAVPDAGAWVDLRVTATDAAGATFSQEIERAFEVAPAKKGGGNGGHPGNGGGGHGGGGHGGNGGGGHGGWGWPGWHGGGHP</sequence>
<dbReference type="Pfam" id="PF02225">
    <property type="entry name" value="PA"/>
    <property type="match status" value="1"/>
</dbReference>
<evidence type="ECO:0000259" key="9">
    <source>
        <dbReference type="Pfam" id="PF00082"/>
    </source>
</evidence>
<dbReference type="EMBL" id="CP013979">
    <property type="protein sequence ID" value="ANJ28059.1"/>
    <property type="molecule type" value="Genomic_DNA"/>
</dbReference>
<dbReference type="PRINTS" id="PR00723">
    <property type="entry name" value="SUBTILISIN"/>
</dbReference>
<dbReference type="Gene3D" id="3.40.630.10">
    <property type="entry name" value="Zn peptidases"/>
    <property type="match status" value="1"/>
</dbReference>
<proteinExistence type="inferred from homology"/>
<feature type="active site" description="Charge relay system" evidence="6 7">
    <location>
        <position position="290"/>
    </location>
</feature>
<evidence type="ECO:0000256" key="3">
    <source>
        <dbReference type="ARBA" id="ARBA00022670"/>
    </source>
</evidence>
<dbReference type="InterPro" id="IPR022398">
    <property type="entry name" value="Peptidase_S8_His-AS"/>
</dbReference>
<gene>
    <name evidence="11" type="ORF">ATC03_16430</name>
</gene>
<feature type="domain" description="PA" evidence="10">
    <location>
        <begin position="836"/>
        <end position="911"/>
    </location>
</feature>
<evidence type="ECO:0008006" key="13">
    <source>
        <dbReference type="Google" id="ProtNLM"/>
    </source>
</evidence>
<keyword evidence="2" id="KW-0134">Cell wall</keyword>
<evidence type="ECO:0000313" key="12">
    <source>
        <dbReference type="Proteomes" id="UP000078437"/>
    </source>
</evidence>
<keyword evidence="5 7" id="KW-0720">Serine protease</keyword>
<accession>A0A191WIR0</accession>
<evidence type="ECO:0000259" key="10">
    <source>
        <dbReference type="Pfam" id="PF02225"/>
    </source>
</evidence>
<dbReference type="PANTHER" id="PTHR43806">
    <property type="entry name" value="PEPTIDASE S8"/>
    <property type="match status" value="1"/>
</dbReference>
<dbReference type="SUPFAM" id="SSF52025">
    <property type="entry name" value="PA domain"/>
    <property type="match status" value="1"/>
</dbReference>
<dbReference type="GO" id="GO:0004252">
    <property type="term" value="F:serine-type endopeptidase activity"/>
    <property type="evidence" value="ECO:0007669"/>
    <property type="project" value="UniProtKB-UniRule"/>
</dbReference>
<keyword evidence="12" id="KW-1185">Reference proteome</keyword>
<dbReference type="KEGG" id="agy:ATC03_16430"/>
<dbReference type="Gene3D" id="3.40.50.200">
    <property type="entry name" value="Peptidase S8/S53 domain"/>
    <property type="match status" value="1"/>
</dbReference>
<evidence type="ECO:0000256" key="6">
    <source>
        <dbReference type="PIRSR" id="PIRSR615500-1"/>
    </source>
</evidence>
<comment type="similarity">
    <text evidence="1 7">Belongs to the peptidase S8 family.</text>
</comment>
<dbReference type="InterPro" id="IPR003137">
    <property type="entry name" value="PA_domain"/>
</dbReference>